<dbReference type="PANTHER" id="PTHR30121:SF6">
    <property type="entry name" value="SLR6007 PROTEIN"/>
    <property type="match status" value="1"/>
</dbReference>
<dbReference type="InterPro" id="IPR019476">
    <property type="entry name" value="T4SS_TraD_DNA-bd"/>
</dbReference>
<dbReference type="PANTHER" id="PTHR30121">
    <property type="entry name" value="UNCHARACTERIZED PROTEIN YJGR-RELATED"/>
    <property type="match status" value="1"/>
</dbReference>
<evidence type="ECO:0000313" key="3">
    <source>
        <dbReference type="Proteomes" id="UP001597508"/>
    </source>
</evidence>
<dbReference type="Proteomes" id="UP001597508">
    <property type="component" value="Unassembled WGS sequence"/>
</dbReference>
<name>A0ABW5LPX3_9FLAO</name>
<reference evidence="3" key="1">
    <citation type="journal article" date="2019" name="Int. J. Syst. Evol. Microbiol.">
        <title>The Global Catalogue of Microorganisms (GCM) 10K type strain sequencing project: providing services to taxonomists for standard genome sequencing and annotation.</title>
        <authorList>
            <consortium name="The Broad Institute Genomics Platform"/>
            <consortium name="The Broad Institute Genome Sequencing Center for Infectious Disease"/>
            <person name="Wu L."/>
            <person name="Ma J."/>
        </authorList>
    </citation>
    <scope>NUCLEOTIDE SEQUENCE [LARGE SCALE GENOMIC DNA]</scope>
    <source>
        <strain evidence="3">KCTC 52127</strain>
    </source>
</reference>
<accession>A0ABW5LPX3</accession>
<dbReference type="EMBL" id="JBHULH010000001">
    <property type="protein sequence ID" value="MFD2565919.1"/>
    <property type="molecule type" value="Genomic_DNA"/>
</dbReference>
<gene>
    <name evidence="2" type="ORF">ACFSRZ_00970</name>
</gene>
<keyword evidence="3" id="KW-1185">Reference proteome</keyword>
<organism evidence="2 3">
    <name type="scientific">Pseudotenacibaculum haliotis</name>
    <dbReference type="NCBI Taxonomy" id="1862138"/>
    <lineage>
        <taxon>Bacteria</taxon>
        <taxon>Pseudomonadati</taxon>
        <taxon>Bacteroidota</taxon>
        <taxon>Flavobacteriia</taxon>
        <taxon>Flavobacteriales</taxon>
        <taxon>Flavobacteriaceae</taxon>
        <taxon>Pseudotenacibaculum</taxon>
    </lineage>
</organism>
<dbReference type="RefSeq" id="WP_379664644.1">
    <property type="nucleotide sequence ID" value="NZ_JBHULH010000001.1"/>
</dbReference>
<feature type="domain" description="Type IV secretion system coupling protein TraD DNA-binding" evidence="1">
    <location>
        <begin position="31"/>
        <end position="334"/>
    </location>
</feature>
<evidence type="ECO:0000259" key="1">
    <source>
        <dbReference type="Pfam" id="PF10412"/>
    </source>
</evidence>
<dbReference type="Pfam" id="PF10412">
    <property type="entry name" value="TrwB_AAD_bind"/>
    <property type="match status" value="1"/>
</dbReference>
<proteinExistence type="predicted"/>
<evidence type="ECO:0000313" key="2">
    <source>
        <dbReference type="EMBL" id="MFD2565919.1"/>
    </source>
</evidence>
<dbReference type="SUPFAM" id="SSF52540">
    <property type="entry name" value="P-loop containing nucleoside triphosphate hydrolases"/>
    <property type="match status" value="1"/>
</dbReference>
<sequence length="392" mass="44850">MRLSPEISYFARVDFRDDNRLFGILQRDRMMGMYILGKIGSGKTNLIKILVYQDLIHNRGLYLSDVNGDLIRDVLKLVPKHRKKDVIYLNPDDPHCEWGYNPLRKVSYPKRALIASSLLETFKKTWGGQSWGVRLEYILRNLILASLDQEHSNLEDIPRLLLDEPYRNTCAKRVINPHVKKFLLEELPKYGKSDILPVINKVSSFLSIPFLRKVLVENQQQLSLRYAMDNRKIVLVNLSKGSLGADGAYLLGSLLLTALSSSAFSRIDIPIEKRVPFHVFLDEFHNYTTGSVVGMLSEHRKFAVGYTLAHQYISQLSTQVRDAVLGNIGTIVCFKLGLSDAKHMEKEFYPIFSASDFVELEHYHVYLRLLVRGRVSDAFSAKTVTTDELKTI</sequence>
<dbReference type="InterPro" id="IPR027417">
    <property type="entry name" value="P-loop_NTPase"/>
</dbReference>
<comment type="caution">
    <text evidence="2">The sequence shown here is derived from an EMBL/GenBank/DDBJ whole genome shotgun (WGS) entry which is preliminary data.</text>
</comment>
<dbReference type="Gene3D" id="3.40.50.300">
    <property type="entry name" value="P-loop containing nucleotide triphosphate hydrolases"/>
    <property type="match status" value="2"/>
</dbReference>
<dbReference type="InterPro" id="IPR051162">
    <property type="entry name" value="T4SS_component"/>
</dbReference>
<protein>
    <submittedName>
        <fullName evidence="2">Type IV secretory system conjugative DNA transfer family protein</fullName>
    </submittedName>
</protein>